<name>A0A4U5P0E9_STECR</name>
<dbReference type="AlphaFoldDB" id="A0A4U5P0E9"/>
<reference evidence="1 2" key="2">
    <citation type="journal article" date="2019" name="G3 (Bethesda)">
        <title>Hybrid Assembly of the Genome of the Entomopathogenic Nematode Steinernema carpocapsae Identifies the X-Chromosome.</title>
        <authorList>
            <person name="Serra L."/>
            <person name="Macchietto M."/>
            <person name="Macias-Munoz A."/>
            <person name="McGill C.J."/>
            <person name="Rodriguez I.M."/>
            <person name="Rodriguez B."/>
            <person name="Murad R."/>
            <person name="Mortazavi A."/>
        </authorList>
    </citation>
    <scope>NUCLEOTIDE SEQUENCE [LARGE SCALE GENOMIC DNA]</scope>
    <source>
        <strain evidence="1 2">ALL</strain>
    </source>
</reference>
<comment type="caution">
    <text evidence="1">The sequence shown here is derived from an EMBL/GenBank/DDBJ whole genome shotgun (WGS) entry which is preliminary data.</text>
</comment>
<sequence>MTHLRFQHLYVHALQSQPILRLTIIRSMEVTREEKALVARNLLERTQLQHRQHRDLSRLMSWTRERPLP</sequence>
<dbReference type="EMBL" id="AZBU02000003">
    <property type="protein sequence ID" value="TKR89416.1"/>
    <property type="molecule type" value="Genomic_DNA"/>
</dbReference>
<protein>
    <submittedName>
        <fullName evidence="1">Uncharacterized protein</fullName>
    </submittedName>
</protein>
<proteinExistence type="predicted"/>
<gene>
    <name evidence="1" type="ORF">L596_013521</name>
</gene>
<evidence type="ECO:0000313" key="1">
    <source>
        <dbReference type="EMBL" id="TKR89416.1"/>
    </source>
</evidence>
<organism evidence="1 2">
    <name type="scientific">Steinernema carpocapsae</name>
    <name type="common">Entomopathogenic nematode</name>
    <dbReference type="NCBI Taxonomy" id="34508"/>
    <lineage>
        <taxon>Eukaryota</taxon>
        <taxon>Metazoa</taxon>
        <taxon>Ecdysozoa</taxon>
        <taxon>Nematoda</taxon>
        <taxon>Chromadorea</taxon>
        <taxon>Rhabditida</taxon>
        <taxon>Tylenchina</taxon>
        <taxon>Panagrolaimomorpha</taxon>
        <taxon>Strongyloidoidea</taxon>
        <taxon>Steinernematidae</taxon>
        <taxon>Steinernema</taxon>
    </lineage>
</organism>
<keyword evidence="2" id="KW-1185">Reference proteome</keyword>
<dbReference type="Proteomes" id="UP000298663">
    <property type="component" value="Unassembled WGS sequence"/>
</dbReference>
<accession>A0A4U5P0E9</accession>
<reference evidence="1 2" key="1">
    <citation type="journal article" date="2015" name="Genome Biol.">
        <title>Comparative genomics of Steinernema reveals deeply conserved gene regulatory networks.</title>
        <authorList>
            <person name="Dillman A.R."/>
            <person name="Macchietto M."/>
            <person name="Porter C.F."/>
            <person name="Rogers A."/>
            <person name="Williams B."/>
            <person name="Antoshechkin I."/>
            <person name="Lee M.M."/>
            <person name="Goodwin Z."/>
            <person name="Lu X."/>
            <person name="Lewis E.E."/>
            <person name="Goodrich-Blair H."/>
            <person name="Stock S.P."/>
            <person name="Adams B.J."/>
            <person name="Sternberg P.W."/>
            <person name="Mortazavi A."/>
        </authorList>
    </citation>
    <scope>NUCLEOTIDE SEQUENCE [LARGE SCALE GENOMIC DNA]</scope>
    <source>
        <strain evidence="1 2">ALL</strain>
    </source>
</reference>
<evidence type="ECO:0000313" key="2">
    <source>
        <dbReference type="Proteomes" id="UP000298663"/>
    </source>
</evidence>